<protein>
    <submittedName>
        <fullName evidence="1">Uncharacterized protein</fullName>
    </submittedName>
</protein>
<comment type="caution">
    <text evidence="1">The sequence shown here is derived from an EMBL/GenBank/DDBJ whole genome shotgun (WGS) entry which is preliminary data.</text>
</comment>
<gene>
    <name evidence="1" type="ORF">Lery_2437</name>
</gene>
<dbReference type="AlphaFoldDB" id="A0A0W0TFB5"/>
<dbReference type="EMBL" id="LNYA01000034">
    <property type="protein sequence ID" value="KTC94270.1"/>
    <property type="molecule type" value="Genomic_DNA"/>
</dbReference>
<evidence type="ECO:0000313" key="2">
    <source>
        <dbReference type="Proteomes" id="UP000054773"/>
    </source>
</evidence>
<sequence length="58" mass="5958">MVDMAGGIGMDIDGIGFNITKIGIITGIKIGTNKIGTNKTGNMVDMVGIKSGKFTPKS</sequence>
<organism evidence="1 2">
    <name type="scientific">Legionella erythra</name>
    <dbReference type="NCBI Taxonomy" id="448"/>
    <lineage>
        <taxon>Bacteria</taxon>
        <taxon>Pseudomonadati</taxon>
        <taxon>Pseudomonadota</taxon>
        <taxon>Gammaproteobacteria</taxon>
        <taxon>Legionellales</taxon>
        <taxon>Legionellaceae</taxon>
        <taxon>Legionella</taxon>
    </lineage>
</organism>
<dbReference type="Proteomes" id="UP000054773">
    <property type="component" value="Unassembled WGS sequence"/>
</dbReference>
<evidence type="ECO:0000313" key="1">
    <source>
        <dbReference type="EMBL" id="KTC94270.1"/>
    </source>
</evidence>
<reference evidence="1 2" key="1">
    <citation type="submission" date="2015-11" db="EMBL/GenBank/DDBJ databases">
        <title>Genomic analysis of 38 Legionella species identifies large and diverse effector repertoires.</title>
        <authorList>
            <person name="Burstein D."/>
            <person name="Amaro F."/>
            <person name="Zusman T."/>
            <person name="Lifshitz Z."/>
            <person name="Cohen O."/>
            <person name="Gilbert J.A."/>
            <person name="Pupko T."/>
            <person name="Shuman H.A."/>
            <person name="Segal G."/>
        </authorList>
    </citation>
    <scope>NUCLEOTIDE SEQUENCE [LARGE SCALE GENOMIC DNA]</scope>
    <source>
        <strain evidence="1 2">SE-32A-C8</strain>
    </source>
</reference>
<keyword evidence="2" id="KW-1185">Reference proteome</keyword>
<accession>A0A0W0TFB5</accession>
<name>A0A0W0TFB5_LEGER</name>
<proteinExistence type="predicted"/>
<dbReference type="PATRIC" id="fig|448.7.peg.2560"/>